<evidence type="ECO:0000256" key="7">
    <source>
        <dbReference type="ARBA" id="ARBA00023237"/>
    </source>
</evidence>
<dbReference type="SUPFAM" id="SSF56935">
    <property type="entry name" value="Porins"/>
    <property type="match status" value="1"/>
</dbReference>
<dbReference type="Pfam" id="PF07715">
    <property type="entry name" value="Plug"/>
    <property type="match status" value="1"/>
</dbReference>
<keyword evidence="6 8" id="KW-0472">Membrane</keyword>
<dbReference type="GO" id="GO:0009279">
    <property type="term" value="C:cell outer membrane"/>
    <property type="evidence" value="ECO:0007669"/>
    <property type="project" value="UniProtKB-SubCell"/>
</dbReference>
<dbReference type="OrthoDB" id="5332150at2"/>
<reference evidence="12 13" key="1">
    <citation type="journal article" date="2010" name="BMC Genomics">
        <title>Unprecedented loss of ammonia assimilation capability in a urease-encoding bacterial mutualist.</title>
        <authorList>
            <person name="Williams L.E."/>
            <person name="Wernegreen J.J."/>
        </authorList>
    </citation>
    <scope>NUCLEOTIDE SEQUENCE [LARGE SCALE GENOMIC DNA]</scope>
    <source>
        <strain evidence="12 13">BVAF</strain>
    </source>
</reference>
<evidence type="ECO:0000256" key="3">
    <source>
        <dbReference type="ARBA" id="ARBA00022452"/>
    </source>
</evidence>
<dbReference type="Pfam" id="PF00593">
    <property type="entry name" value="TonB_dep_Rec_b-barrel"/>
    <property type="match status" value="1"/>
</dbReference>
<dbReference type="GO" id="GO:0044718">
    <property type="term" value="P:siderophore transmembrane transport"/>
    <property type="evidence" value="ECO:0007669"/>
    <property type="project" value="TreeGrafter"/>
</dbReference>
<keyword evidence="3" id="KW-1134">Transmembrane beta strand</keyword>
<keyword evidence="4 9" id="KW-0812">Transmembrane</keyword>
<dbReference type="InterPro" id="IPR000531">
    <property type="entry name" value="Beta-barrel_TonB"/>
</dbReference>
<keyword evidence="9" id="KW-1133">Transmembrane helix</keyword>
<dbReference type="KEGG" id="bva:BVAF_392"/>
<evidence type="ECO:0000256" key="1">
    <source>
        <dbReference type="ARBA" id="ARBA00004571"/>
    </source>
</evidence>
<evidence type="ECO:0000256" key="2">
    <source>
        <dbReference type="ARBA" id="ARBA00022448"/>
    </source>
</evidence>
<dbReference type="PANTHER" id="PTHR30069">
    <property type="entry name" value="TONB-DEPENDENT OUTER MEMBRANE RECEPTOR"/>
    <property type="match status" value="1"/>
</dbReference>
<evidence type="ECO:0000256" key="6">
    <source>
        <dbReference type="ARBA" id="ARBA00023136"/>
    </source>
</evidence>
<gene>
    <name evidence="12" type="primary">oprC</name>
    <name evidence="12" type="ordered locus">BVAF_392</name>
</gene>
<evidence type="ECO:0000256" key="8">
    <source>
        <dbReference type="RuleBase" id="RU003357"/>
    </source>
</evidence>
<comment type="subcellular location">
    <subcellularLocation>
        <location evidence="1">Cell outer membrane</location>
        <topology evidence="1">Multi-pass membrane protein</topology>
    </subcellularLocation>
</comment>
<dbReference type="STRING" id="859654.BVAF_392"/>
<keyword evidence="2" id="KW-0813">Transport</keyword>
<keyword evidence="12" id="KW-0675">Receptor</keyword>
<proteinExistence type="inferred from homology"/>
<evidence type="ECO:0000256" key="5">
    <source>
        <dbReference type="ARBA" id="ARBA00023077"/>
    </source>
</evidence>
<dbReference type="Proteomes" id="UP000007464">
    <property type="component" value="Chromosome"/>
</dbReference>
<evidence type="ECO:0000259" key="10">
    <source>
        <dbReference type="Pfam" id="PF00593"/>
    </source>
</evidence>
<dbReference type="EMBL" id="CP002189">
    <property type="protein sequence ID" value="ADV33785.1"/>
    <property type="molecule type" value="Genomic_DNA"/>
</dbReference>
<dbReference type="Gene3D" id="2.170.130.10">
    <property type="entry name" value="TonB-dependent receptor, plug domain"/>
    <property type="match status" value="1"/>
</dbReference>
<evidence type="ECO:0000259" key="11">
    <source>
        <dbReference type="Pfam" id="PF07715"/>
    </source>
</evidence>
<comment type="similarity">
    <text evidence="8">Belongs to the TonB-dependent receptor family.</text>
</comment>
<feature type="domain" description="TonB-dependent receptor-like beta-barrel" evidence="10">
    <location>
        <begin position="238"/>
        <end position="688"/>
    </location>
</feature>
<dbReference type="RefSeq" id="WP_013516710.1">
    <property type="nucleotide sequence ID" value="NC_014909.2"/>
</dbReference>
<dbReference type="GO" id="GO:0015344">
    <property type="term" value="F:siderophore uptake transmembrane transporter activity"/>
    <property type="evidence" value="ECO:0007669"/>
    <property type="project" value="TreeGrafter"/>
</dbReference>
<accession>E8Q691</accession>
<evidence type="ECO:0000256" key="4">
    <source>
        <dbReference type="ARBA" id="ARBA00022692"/>
    </source>
</evidence>
<keyword evidence="5 8" id="KW-0798">TonB box</keyword>
<keyword evidence="13" id="KW-1185">Reference proteome</keyword>
<organism evidence="12 13">
    <name type="scientific">Blochmanniella vafra (strain BVAF)</name>
    <dbReference type="NCBI Taxonomy" id="859654"/>
    <lineage>
        <taxon>Bacteria</taxon>
        <taxon>Pseudomonadati</taxon>
        <taxon>Pseudomonadota</taxon>
        <taxon>Gammaproteobacteria</taxon>
        <taxon>Enterobacterales</taxon>
        <taxon>Enterobacteriaceae</taxon>
        <taxon>ant endosymbionts</taxon>
        <taxon>Candidatus Blochmanniella</taxon>
    </lineage>
</organism>
<evidence type="ECO:0000313" key="12">
    <source>
        <dbReference type="EMBL" id="ADV33785.1"/>
    </source>
</evidence>
<dbReference type="InterPro" id="IPR012910">
    <property type="entry name" value="Plug_dom"/>
</dbReference>
<dbReference type="Gene3D" id="2.40.170.20">
    <property type="entry name" value="TonB-dependent receptor, beta-barrel domain"/>
    <property type="match status" value="1"/>
</dbReference>
<dbReference type="InterPro" id="IPR036942">
    <property type="entry name" value="Beta-barrel_TonB_sf"/>
</dbReference>
<dbReference type="InterPro" id="IPR037066">
    <property type="entry name" value="Plug_dom_sf"/>
</dbReference>
<dbReference type="InterPro" id="IPR039426">
    <property type="entry name" value="TonB-dep_rcpt-like"/>
</dbReference>
<sequence>MILKYVSNDFLKSVIYFVLYIATCICILCITNNIYANDDYLSSGSLQHKTSSTLTCKKFPPLFKDSKNNKVVTIIAEVNTSLISVSDSIKSLQHYSFITDSVDYLKNIPGFSMIRNGGTNNNFVLRGITSSKIRILADSGEIIGACCSGMDPATAYIIPETFDILNIIKGPQTVLWGPVTSGGILQFRRYHPHFNSPQIKTCSSMIVGSNDSIYRNIDSILGNKYGYIRLIGNCNYSGNYYDGNNHPVHSAWYKWSADAILSFNFRSNTFIDINLGQGNSRVNYAVTGMDGLCFARESYGFRIETPGINDVLNSIEIQSWYHHIHHIMIDSTVSFVKNLSSTLIPKQYYCCSTQCKTNVNDVERSLWGSRGFITCQWENFQFYSGIDIQINQYRKNTQLMCDSKIHNYSLDSGIFNEFIFNMLPNKKIIGGIRIEHSVVDIHDDCYAVYYRDVTYPAGFMRYEGVIYPEFLYYLGVGVCQRLPDYWELILNRFNDNIKSKNLIFQLKPEKTIQIDMGAHLKKTKIDGWITSYIGYIKDFICYKYNNNVDSNLIQDNIVDCMKNSNANICGTEMGVSYKLNDYWLGKSNISWAWGINKDNQCILPTIPPLEGKFTCQFKKQNYNLGILWRLVSSSQYIEKFLSTFCSYNFLFKKYTQDILHTPGFGVISAYLAWRIPNYYTYTVGIDNILNKTYREHVNNFLNNYDVTQYNSKKLIYESGRTWWIKAEIIL</sequence>
<evidence type="ECO:0000313" key="13">
    <source>
        <dbReference type="Proteomes" id="UP000007464"/>
    </source>
</evidence>
<dbReference type="HOGENOM" id="CLU_014873_2_1_6"/>
<protein>
    <submittedName>
        <fullName evidence="12">TonB-dependent copper receptor</fullName>
    </submittedName>
</protein>
<dbReference type="PANTHER" id="PTHR30069:SF49">
    <property type="entry name" value="OUTER MEMBRANE PROTEIN C"/>
    <property type="match status" value="1"/>
</dbReference>
<evidence type="ECO:0000256" key="9">
    <source>
        <dbReference type="SAM" id="Phobius"/>
    </source>
</evidence>
<name>E8Q691_BLOVB</name>
<feature type="transmembrane region" description="Helical" evidence="9">
    <location>
        <begin position="14"/>
        <end position="35"/>
    </location>
</feature>
<dbReference type="AlphaFoldDB" id="E8Q691"/>
<feature type="domain" description="TonB-dependent receptor plug" evidence="11">
    <location>
        <begin position="99"/>
        <end position="184"/>
    </location>
</feature>
<keyword evidence="7" id="KW-0998">Cell outer membrane</keyword>